<name>A0AAI9ZXB2_9PEZI</name>
<evidence type="ECO:0000313" key="2">
    <source>
        <dbReference type="Proteomes" id="UP001243989"/>
    </source>
</evidence>
<keyword evidence="2" id="KW-1185">Reference proteome</keyword>
<organism evidence="1 2">
    <name type="scientific">Colletotrichum phormii</name>
    <dbReference type="NCBI Taxonomy" id="359342"/>
    <lineage>
        <taxon>Eukaryota</taxon>
        <taxon>Fungi</taxon>
        <taxon>Dikarya</taxon>
        <taxon>Ascomycota</taxon>
        <taxon>Pezizomycotina</taxon>
        <taxon>Sordariomycetes</taxon>
        <taxon>Hypocreomycetidae</taxon>
        <taxon>Glomerellales</taxon>
        <taxon>Glomerellaceae</taxon>
        <taxon>Colletotrichum</taxon>
        <taxon>Colletotrichum acutatum species complex</taxon>
    </lineage>
</organism>
<sequence length="150" mass="17614">MMTGYLRSQMLVRDLELARVAVSLQLRLYRFTERLEESPWSLRISDVVVMNRLWFVSWPRDNGAVWESPDLMGSGRRCSRSRQNRETLFSSTSGVRRRGRFNEITDGMTKRHEKHFLTTLASLLCIINQTQVFMCLKQSLTKAFLHQKTL</sequence>
<dbReference type="RefSeq" id="XP_060448147.1">
    <property type="nucleotide sequence ID" value="XM_060582251.1"/>
</dbReference>
<dbReference type="GeneID" id="85467113"/>
<protein>
    <submittedName>
        <fullName evidence="1">Uncharacterized protein</fullName>
    </submittedName>
</protein>
<proteinExistence type="predicted"/>
<accession>A0AAI9ZXB2</accession>
<dbReference type="AlphaFoldDB" id="A0AAI9ZXB2"/>
<gene>
    <name evidence="1" type="ORF">BDP81DRAFT_179031</name>
</gene>
<evidence type="ECO:0000313" key="1">
    <source>
        <dbReference type="EMBL" id="KAK1639540.1"/>
    </source>
</evidence>
<reference evidence="1" key="1">
    <citation type="submission" date="2021-06" db="EMBL/GenBank/DDBJ databases">
        <title>Comparative genomics, transcriptomics and evolutionary studies reveal genomic signatures of adaptation to plant cell wall in hemibiotrophic fungi.</title>
        <authorList>
            <consortium name="DOE Joint Genome Institute"/>
            <person name="Baroncelli R."/>
            <person name="Diaz J.F."/>
            <person name="Benocci T."/>
            <person name="Peng M."/>
            <person name="Battaglia E."/>
            <person name="Haridas S."/>
            <person name="Andreopoulos W."/>
            <person name="Labutti K."/>
            <person name="Pangilinan J."/>
            <person name="Floch G.L."/>
            <person name="Makela M.R."/>
            <person name="Henrissat B."/>
            <person name="Grigoriev I.V."/>
            <person name="Crouch J.A."/>
            <person name="De Vries R.P."/>
            <person name="Sukno S.A."/>
            <person name="Thon M.R."/>
        </authorList>
    </citation>
    <scope>NUCLEOTIDE SEQUENCE</scope>
    <source>
        <strain evidence="1">CBS 102054</strain>
    </source>
</reference>
<dbReference type="Proteomes" id="UP001243989">
    <property type="component" value="Unassembled WGS sequence"/>
</dbReference>
<comment type="caution">
    <text evidence="1">The sequence shown here is derived from an EMBL/GenBank/DDBJ whole genome shotgun (WGS) entry which is preliminary data.</text>
</comment>
<dbReference type="EMBL" id="JAHMHQ010000005">
    <property type="protein sequence ID" value="KAK1639540.1"/>
    <property type="molecule type" value="Genomic_DNA"/>
</dbReference>